<keyword evidence="3" id="KW-0325">Glycoprotein</keyword>
<feature type="compositionally biased region" description="Basic residues" evidence="4">
    <location>
        <begin position="561"/>
        <end position="592"/>
    </location>
</feature>
<dbReference type="Proteomes" id="UP000708208">
    <property type="component" value="Unassembled WGS sequence"/>
</dbReference>
<feature type="region of interest" description="Disordered" evidence="4">
    <location>
        <begin position="557"/>
        <end position="605"/>
    </location>
</feature>
<evidence type="ECO:0000256" key="2">
    <source>
        <dbReference type="ARBA" id="ARBA00023157"/>
    </source>
</evidence>
<dbReference type="Pfam" id="PF03351">
    <property type="entry name" value="DOMON"/>
    <property type="match status" value="1"/>
</dbReference>
<protein>
    <recommendedName>
        <fullName evidence="6">DOMON domain-containing protein</fullName>
    </recommendedName>
</protein>
<dbReference type="GO" id="GO:0004500">
    <property type="term" value="F:dopamine beta-monooxygenase activity"/>
    <property type="evidence" value="ECO:0007669"/>
    <property type="project" value="InterPro"/>
</dbReference>
<keyword evidence="2" id="KW-1015">Disulfide bond</keyword>
<accession>A0A8J2LPN7</accession>
<dbReference type="InterPro" id="IPR024548">
    <property type="entry name" value="Cu2_monoox_C"/>
</dbReference>
<dbReference type="Pfam" id="PF01082">
    <property type="entry name" value="Cu2_monooxygen"/>
    <property type="match status" value="1"/>
</dbReference>
<evidence type="ECO:0000313" key="8">
    <source>
        <dbReference type="Proteomes" id="UP000708208"/>
    </source>
</evidence>
<evidence type="ECO:0000313" key="7">
    <source>
        <dbReference type="EMBL" id="CAG7834112.1"/>
    </source>
</evidence>
<gene>
    <name evidence="7" type="ORF">AFUS01_LOCUS43649</name>
</gene>
<evidence type="ECO:0000256" key="4">
    <source>
        <dbReference type="SAM" id="MobiDB-lite"/>
    </source>
</evidence>
<dbReference type="GO" id="GO:0006589">
    <property type="term" value="P:octopamine biosynthetic process"/>
    <property type="evidence" value="ECO:0007669"/>
    <property type="project" value="TreeGrafter"/>
</dbReference>
<dbReference type="GO" id="GO:0005507">
    <property type="term" value="F:copper ion binding"/>
    <property type="evidence" value="ECO:0007669"/>
    <property type="project" value="InterPro"/>
</dbReference>
<dbReference type="GO" id="GO:0030667">
    <property type="term" value="C:secretory granule membrane"/>
    <property type="evidence" value="ECO:0007669"/>
    <property type="project" value="TreeGrafter"/>
</dbReference>
<sequence>MALKMAVVNFSIFLAFLVVSTHALPKSGIQGKRTETLHPDYRVEWQADYGEKTIEFWISVSTTGFVGFGISNTGHTDGADVVIGGIREGSVYFQDYHGINTALVVDEIQNWDVKNIKESDAKTVLHLKRKFETEDIYDVDITFGTTKLLWMIGQDDDLSNFEGLMGSYPVNLLDPPLPEINLSESEAFHMNLSIDLDPTVETLYYCQVFKRNATNETHITAITPTLDSPEALKHVHHINIYGCKPSKDSIPDPDVLFGPLAGQSGRSCTDSVMRDMQSNCEEDVFAWSLGGRMLVFPENVGFPWGENENEYFMVQFHLDNKDKLDTTIETGVAIYHTEKLRKHEAGILTMGYSTIIIPPDTKNWTVSVYCNVDCTNDLPKHGIHLFNANLHAHASGSGMSLRHFRGDAELTRIVQDDTYDFHYQENRPLHHPRKVLPEDELKLECTYDTTWKHPAGVVIGGPGSHDEMCMTFIYYYPRVPLVQCQSESNVDSILHQQFGITTSIFGRHLDPIIEEPSEWESLTLSDVFNTKVSWTDASRSTLEREFQKKENLETSCYRSPLLRHSHHGSKHKKGRKHVHGPGHKYGHHKHHGPSTLQEGPSPSLH</sequence>
<feature type="domain" description="DOMON" evidence="6">
    <location>
        <begin position="39"/>
        <end position="153"/>
    </location>
</feature>
<keyword evidence="8" id="KW-1185">Reference proteome</keyword>
<dbReference type="FunFam" id="2.60.120.230:FF:000001">
    <property type="entry name" value="Monooxygenase, DBH-like 1"/>
    <property type="match status" value="1"/>
</dbReference>
<dbReference type="PROSITE" id="PS50836">
    <property type="entry name" value="DOMON"/>
    <property type="match status" value="1"/>
</dbReference>
<dbReference type="SMART" id="SM00664">
    <property type="entry name" value="DoH"/>
    <property type="match status" value="1"/>
</dbReference>
<keyword evidence="5" id="KW-0732">Signal</keyword>
<evidence type="ECO:0000256" key="1">
    <source>
        <dbReference type="ARBA" id="ARBA00010676"/>
    </source>
</evidence>
<dbReference type="InterPro" id="IPR045266">
    <property type="entry name" value="DOH_DOMON"/>
</dbReference>
<dbReference type="InterPro" id="IPR005018">
    <property type="entry name" value="DOMON_domain"/>
</dbReference>
<comment type="similarity">
    <text evidence="1">Belongs to the copper type II ascorbate-dependent monooxygenase family.</text>
</comment>
<dbReference type="AlphaFoldDB" id="A0A8J2LPN7"/>
<dbReference type="CDD" id="cd09631">
    <property type="entry name" value="DOMON_DOH"/>
    <property type="match status" value="1"/>
</dbReference>
<evidence type="ECO:0000256" key="3">
    <source>
        <dbReference type="ARBA" id="ARBA00023180"/>
    </source>
</evidence>
<evidence type="ECO:0000259" key="6">
    <source>
        <dbReference type="PROSITE" id="PS50836"/>
    </source>
</evidence>
<comment type="caution">
    <text evidence="7">The sequence shown here is derived from an EMBL/GenBank/DDBJ whole genome shotgun (WGS) entry which is preliminary data.</text>
</comment>
<feature type="chain" id="PRO_5035266550" description="DOMON domain-containing protein" evidence="5">
    <location>
        <begin position="24"/>
        <end position="605"/>
    </location>
</feature>
<organism evidence="7 8">
    <name type="scientific">Allacma fusca</name>
    <dbReference type="NCBI Taxonomy" id="39272"/>
    <lineage>
        <taxon>Eukaryota</taxon>
        <taxon>Metazoa</taxon>
        <taxon>Ecdysozoa</taxon>
        <taxon>Arthropoda</taxon>
        <taxon>Hexapoda</taxon>
        <taxon>Collembola</taxon>
        <taxon>Symphypleona</taxon>
        <taxon>Sminthuridae</taxon>
        <taxon>Allacma</taxon>
    </lineage>
</organism>
<dbReference type="OrthoDB" id="19261at2759"/>
<dbReference type="GO" id="GO:0005615">
    <property type="term" value="C:extracellular space"/>
    <property type="evidence" value="ECO:0007669"/>
    <property type="project" value="TreeGrafter"/>
</dbReference>
<dbReference type="Pfam" id="PF03712">
    <property type="entry name" value="Cu2_monoox_C"/>
    <property type="match status" value="1"/>
</dbReference>
<dbReference type="InterPro" id="IPR000323">
    <property type="entry name" value="Cu2_ascorb_mOase_N"/>
</dbReference>
<feature type="compositionally biased region" description="Polar residues" evidence="4">
    <location>
        <begin position="594"/>
        <end position="605"/>
    </location>
</feature>
<name>A0A8J2LPN7_9HEXA</name>
<dbReference type="GO" id="GO:0042421">
    <property type="term" value="P:norepinephrine biosynthetic process"/>
    <property type="evidence" value="ECO:0007669"/>
    <property type="project" value="TreeGrafter"/>
</dbReference>
<dbReference type="GO" id="GO:0042420">
    <property type="term" value="P:dopamine catabolic process"/>
    <property type="evidence" value="ECO:0007669"/>
    <property type="project" value="TreeGrafter"/>
</dbReference>
<dbReference type="PANTHER" id="PTHR10157:SF23">
    <property type="entry name" value="MOXD1 HOMOLOG 1"/>
    <property type="match status" value="1"/>
</dbReference>
<feature type="signal peptide" evidence="5">
    <location>
        <begin position="1"/>
        <end position="23"/>
    </location>
</feature>
<dbReference type="EMBL" id="CAJVCH010570114">
    <property type="protein sequence ID" value="CAG7834112.1"/>
    <property type="molecule type" value="Genomic_DNA"/>
</dbReference>
<dbReference type="InterPro" id="IPR000945">
    <property type="entry name" value="DBH-like"/>
</dbReference>
<evidence type="ECO:0000256" key="5">
    <source>
        <dbReference type="SAM" id="SignalP"/>
    </source>
</evidence>
<reference evidence="7" key="1">
    <citation type="submission" date="2021-06" db="EMBL/GenBank/DDBJ databases">
        <authorList>
            <person name="Hodson N. C."/>
            <person name="Mongue J. A."/>
            <person name="Jaron S. K."/>
        </authorList>
    </citation>
    <scope>NUCLEOTIDE SEQUENCE</scope>
</reference>
<proteinExistence type="inferred from homology"/>
<dbReference type="PANTHER" id="PTHR10157">
    <property type="entry name" value="DOPAMINE BETA HYDROXYLASE RELATED"/>
    <property type="match status" value="1"/>
</dbReference>